<dbReference type="Proteomes" id="UP000242351">
    <property type="component" value="Unassembled WGS sequence"/>
</dbReference>
<dbReference type="EMBL" id="PGOZ01000012">
    <property type="protein sequence ID" value="PJI32188.1"/>
    <property type="molecule type" value="Genomic_DNA"/>
</dbReference>
<dbReference type="AlphaFoldDB" id="A0A2H9UKH0"/>
<accession>A0A2H9UKH0</accession>
<evidence type="ECO:0000313" key="1">
    <source>
        <dbReference type="EMBL" id="PJI32188.1"/>
    </source>
</evidence>
<comment type="caution">
    <text evidence="1">The sequence shown here is derived from an EMBL/GenBank/DDBJ whole genome shotgun (WGS) entry which is preliminary data.</text>
</comment>
<gene>
    <name evidence="1" type="primary">smpB</name>
    <name evidence="1" type="ORF">CU320_10460</name>
</gene>
<feature type="non-terminal residue" evidence="1">
    <location>
        <position position="20"/>
    </location>
</feature>
<organism evidence="1 2">
    <name type="scientific">Acinetobacter pseudolwoffii</name>
    <dbReference type="NCBI Taxonomy" id="2053287"/>
    <lineage>
        <taxon>Bacteria</taxon>
        <taxon>Pseudomonadati</taxon>
        <taxon>Pseudomonadota</taxon>
        <taxon>Gammaproteobacteria</taxon>
        <taxon>Moraxellales</taxon>
        <taxon>Moraxellaceae</taxon>
        <taxon>Acinetobacter</taxon>
    </lineage>
</organism>
<reference evidence="1 2" key="2">
    <citation type="submission" date="2017-12" db="EMBL/GenBank/DDBJ databases">
        <title>Revising the taxonomy of the Acinetobacter lwoffii group: the description of Acinetobacter pseudolwoffii sp. nov. and emended description of Acinetobacter lwoffii.</title>
        <authorList>
            <person name="Nemec A."/>
        </authorList>
    </citation>
    <scope>NUCLEOTIDE SEQUENCE [LARGE SCALE GENOMIC DNA]</scope>
    <source>
        <strain evidence="1 2">ANC 5347</strain>
    </source>
</reference>
<proteinExistence type="predicted"/>
<name>A0A2H9UKH0_9GAMM</name>
<evidence type="ECO:0000313" key="2">
    <source>
        <dbReference type="Proteomes" id="UP000242351"/>
    </source>
</evidence>
<reference evidence="1 2" key="1">
    <citation type="submission" date="2017-11" db="EMBL/GenBank/DDBJ databases">
        <authorList>
            <person name="Han C.G."/>
        </authorList>
    </citation>
    <scope>NUCLEOTIDE SEQUENCE [LARGE SCALE GENOMIC DNA]</scope>
    <source>
        <strain evidence="1 2">ANC 5347</strain>
    </source>
</reference>
<sequence length="20" mass="2057">MAKASIVVKKNNGGTIALNK</sequence>
<protein>
    <submittedName>
        <fullName evidence="1">SsrA-binding protein</fullName>
    </submittedName>
</protein>